<keyword evidence="5 11" id="KW-1133">Transmembrane helix</keyword>
<evidence type="ECO:0000256" key="5">
    <source>
        <dbReference type="ARBA" id="ARBA00022989"/>
    </source>
</evidence>
<keyword evidence="3" id="KW-1003">Cell membrane</keyword>
<reference evidence="14" key="1">
    <citation type="submission" date="2025-08" db="UniProtKB">
        <authorList>
            <consortium name="RefSeq"/>
        </authorList>
    </citation>
    <scope>IDENTIFICATION</scope>
</reference>
<feature type="transmembrane region" description="Helical" evidence="11">
    <location>
        <begin position="36"/>
        <end position="58"/>
    </location>
</feature>
<feature type="transmembrane region" description="Helical" evidence="11">
    <location>
        <begin position="168"/>
        <end position="191"/>
    </location>
</feature>
<dbReference type="PANTHER" id="PTHR24238">
    <property type="entry name" value="G-PROTEIN COUPLED RECEPTOR"/>
    <property type="match status" value="1"/>
</dbReference>
<feature type="domain" description="G-protein coupled receptors family 1 profile" evidence="12">
    <location>
        <begin position="15"/>
        <end position="295"/>
    </location>
</feature>
<evidence type="ECO:0000256" key="8">
    <source>
        <dbReference type="ARBA" id="ARBA00023170"/>
    </source>
</evidence>
<name>A0ABM1E2M5_PRICU</name>
<dbReference type="PROSITE" id="PS00237">
    <property type="entry name" value="G_PROTEIN_RECEP_F1_1"/>
    <property type="match status" value="1"/>
</dbReference>
<dbReference type="PRINTS" id="PR00237">
    <property type="entry name" value="GPCRRHODOPSN"/>
</dbReference>
<proteinExistence type="inferred from homology"/>
<evidence type="ECO:0000256" key="3">
    <source>
        <dbReference type="ARBA" id="ARBA00022475"/>
    </source>
</evidence>
<gene>
    <name evidence="14" type="primary">LOC106808303</name>
</gene>
<feature type="transmembrane region" description="Helical" evidence="11">
    <location>
        <begin position="279"/>
        <end position="298"/>
    </location>
</feature>
<keyword evidence="7 11" id="KW-0472">Membrane</keyword>
<evidence type="ECO:0000256" key="10">
    <source>
        <dbReference type="RuleBase" id="RU000688"/>
    </source>
</evidence>
<keyword evidence="13" id="KW-1185">Reference proteome</keyword>
<comment type="subcellular location">
    <subcellularLocation>
        <location evidence="1">Cell membrane</location>
        <topology evidence="1">Multi-pass membrane protein</topology>
    </subcellularLocation>
</comment>
<keyword evidence="6 10" id="KW-0297">G-protein coupled receptor</keyword>
<sequence length="405" mass="46053">MIIMYGTAWLLAIGGNTVVCYIVLAYQRMRTITNYFIVNLALGDILMAILCIPFDFVANQLLNYWPFGAVLCPLVTYAQAVSVFVSSYTLVSISIDRYIAIIYPLRPRMTACQAKLAIAIIWVISLSIPLPIAIVSRTVAAPFSDGALRDRCEEQWTSGGAKLSRSRYSMALMSLQYFLPLAVLTFTYSVITHELWGKRVPGEAEDTRDQRLERSKRKVVFKGSLKIVYISGVNKMIKMMITVVVIFALLWLPLNVLIVLGDHYDLMWRWKYIRYTWFLSHWLAMMHSCCNPFIYCYMNARFRSGFRYVFRFLPCRCCRETPTDSDVYETELKRRNTYSTTVPMAAGVNMRQMGRGLSNCIKHELTLMTVDDAHGDANQLSCISEGDNVVMGFTQPNGGESLTAV</sequence>
<dbReference type="GeneID" id="106808303"/>
<evidence type="ECO:0000256" key="4">
    <source>
        <dbReference type="ARBA" id="ARBA00022692"/>
    </source>
</evidence>
<dbReference type="PANTHER" id="PTHR24238:SF73">
    <property type="entry name" value="RYAMIDE RECEPTOR"/>
    <property type="match status" value="1"/>
</dbReference>
<keyword evidence="8 10" id="KW-0675">Receptor</keyword>
<evidence type="ECO:0000313" key="14">
    <source>
        <dbReference type="RefSeq" id="XP_014666446.1"/>
    </source>
</evidence>
<dbReference type="Gene3D" id="1.20.1070.10">
    <property type="entry name" value="Rhodopsin 7-helix transmembrane proteins"/>
    <property type="match status" value="1"/>
</dbReference>
<evidence type="ECO:0000259" key="12">
    <source>
        <dbReference type="PROSITE" id="PS50262"/>
    </source>
</evidence>
<feature type="transmembrane region" description="Helical" evidence="11">
    <location>
        <begin position="116"/>
        <end position="135"/>
    </location>
</feature>
<dbReference type="CDD" id="cd15392">
    <property type="entry name" value="7tmA_PR4-like"/>
    <property type="match status" value="1"/>
</dbReference>
<evidence type="ECO:0000256" key="11">
    <source>
        <dbReference type="SAM" id="Phobius"/>
    </source>
</evidence>
<dbReference type="RefSeq" id="XP_014666446.1">
    <property type="nucleotide sequence ID" value="XM_014810960.1"/>
</dbReference>
<dbReference type="Pfam" id="PF00001">
    <property type="entry name" value="7tm_1"/>
    <property type="match status" value="1"/>
</dbReference>
<dbReference type="PROSITE" id="PS50262">
    <property type="entry name" value="G_PROTEIN_RECEP_F1_2"/>
    <property type="match status" value="1"/>
</dbReference>
<evidence type="ECO:0000313" key="13">
    <source>
        <dbReference type="Proteomes" id="UP000695022"/>
    </source>
</evidence>
<protein>
    <submittedName>
        <fullName evidence="14">Neuropeptide Y receptor-like</fullName>
    </submittedName>
</protein>
<dbReference type="SUPFAM" id="SSF81321">
    <property type="entry name" value="Family A G protein-coupled receptor-like"/>
    <property type="match status" value="1"/>
</dbReference>
<comment type="similarity">
    <text evidence="2 10">Belongs to the G-protein coupled receptor 1 family.</text>
</comment>
<feature type="transmembrane region" description="Helical" evidence="11">
    <location>
        <begin position="239"/>
        <end position="259"/>
    </location>
</feature>
<evidence type="ECO:0000256" key="7">
    <source>
        <dbReference type="ARBA" id="ARBA00023136"/>
    </source>
</evidence>
<feature type="transmembrane region" description="Helical" evidence="11">
    <location>
        <begin position="6"/>
        <end position="24"/>
    </location>
</feature>
<evidence type="ECO:0000256" key="2">
    <source>
        <dbReference type="ARBA" id="ARBA00010663"/>
    </source>
</evidence>
<dbReference type="PRINTS" id="PR01012">
    <property type="entry name" value="NRPEPTIDEYR"/>
</dbReference>
<evidence type="ECO:0000256" key="6">
    <source>
        <dbReference type="ARBA" id="ARBA00023040"/>
    </source>
</evidence>
<organism evidence="13 14">
    <name type="scientific">Priapulus caudatus</name>
    <name type="common">Priapulid worm</name>
    <dbReference type="NCBI Taxonomy" id="37621"/>
    <lineage>
        <taxon>Eukaryota</taxon>
        <taxon>Metazoa</taxon>
        <taxon>Ecdysozoa</taxon>
        <taxon>Scalidophora</taxon>
        <taxon>Priapulida</taxon>
        <taxon>Priapulimorpha</taxon>
        <taxon>Priapulimorphida</taxon>
        <taxon>Priapulidae</taxon>
        <taxon>Priapulus</taxon>
    </lineage>
</organism>
<evidence type="ECO:0000256" key="9">
    <source>
        <dbReference type="ARBA" id="ARBA00023224"/>
    </source>
</evidence>
<dbReference type="InterPro" id="IPR017452">
    <property type="entry name" value="GPCR_Rhodpsn_7TM"/>
</dbReference>
<keyword evidence="4 10" id="KW-0812">Transmembrane</keyword>
<dbReference type="Proteomes" id="UP000695022">
    <property type="component" value="Unplaced"/>
</dbReference>
<accession>A0ABM1E2M5</accession>
<keyword evidence="9 10" id="KW-0807">Transducer</keyword>
<dbReference type="InterPro" id="IPR000276">
    <property type="entry name" value="GPCR_Rhodpsn"/>
</dbReference>
<feature type="transmembrane region" description="Helical" evidence="11">
    <location>
        <begin position="64"/>
        <end position="95"/>
    </location>
</feature>
<evidence type="ECO:0000256" key="1">
    <source>
        <dbReference type="ARBA" id="ARBA00004651"/>
    </source>
</evidence>
<dbReference type="InterPro" id="IPR000611">
    <property type="entry name" value="NPY_rcpt"/>
</dbReference>